<dbReference type="Pfam" id="PF15869">
    <property type="entry name" value="TolB_like"/>
    <property type="match status" value="1"/>
</dbReference>
<dbReference type="GeneID" id="60369350"/>
<evidence type="ECO:0008006" key="5">
    <source>
        <dbReference type="Google" id="ProtNLM"/>
    </source>
</evidence>
<dbReference type="AlphaFoldDB" id="A0A015U819"/>
<dbReference type="EMBL" id="JGDB01000009">
    <property type="protein sequence ID" value="EXY92897.1"/>
    <property type="molecule type" value="Genomic_DNA"/>
</dbReference>
<evidence type="ECO:0000313" key="1">
    <source>
        <dbReference type="EMBL" id="EXY92897.1"/>
    </source>
</evidence>
<name>A0A015U819_BACFG</name>
<protein>
    <recommendedName>
        <fullName evidence="5">TolB-like 6-blade propeller-like</fullName>
    </recommendedName>
</protein>
<dbReference type="PROSITE" id="PS51257">
    <property type="entry name" value="PROKAR_LIPOPROTEIN"/>
    <property type="match status" value="1"/>
</dbReference>
<proteinExistence type="predicted"/>
<dbReference type="RefSeq" id="WP_010991872.1">
    <property type="nucleotide sequence ID" value="NZ_JGDB01000006.1"/>
</dbReference>
<dbReference type="Proteomes" id="UP000020773">
    <property type="component" value="Unassembled WGS sequence"/>
</dbReference>
<comment type="caution">
    <text evidence="2">The sequence shown here is derived from an EMBL/GenBank/DDBJ whole genome shotgun (WGS) entry which is preliminary data.</text>
</comment>
<accession>A0A015U819</accession>
<evidence type="ECO:0000313" key="4">
    <source>
        <dbReference type="Proteomes" id="UP000020773"/>
    </source>
</evidence>
<evidence type="ECO:0000313" key="3">
    <source>
        <dbReference type="EMBL" id="EXY93135.1"/>
    </source>
</evidence>
<evidence type="ECO:0000313" key="2">
    <source>
        <dbReference type="EMBL" id="EXY92984.1"/>
    </source>
</evidence>
<dbReference type="EMBL" id="JGDB01000006">
    <property type="protein sequence ID" value="EXY93135.1"/>
    <property type="molecule type" value="Genomic_DNA"/>
</dbReference>
<sequence length="351" mass="40100">MNKIVSFFILILVCSCSDRKEHIANILSMNSIDIKTNRINKDEVIARGAFPFEMIDSLFFLFNGDPSSGALVLCESNASELGHFLQKGNGFGECITPGYIGHCNDTIYVSERSRTRRMTYLLSNHNDSLQYKCLEDVSPKMNSEFYYQICRLQSGLFVGARLFGKEHLFTLLDESLDTLTTFARVPIDIEENANNKLAPFIGHLCIDDNTVYYASNDFSYMAAYDILSEKEIKPVFERMYISPIIQKSANGISLDKYKHLLGFGDIRVYQNYIFATYIGKPDITMDQENDISALVPTHLLVFNKDGVPIVKFKFPFKIRSFVFTKSKMYLLDVDCNIESVDLVELWKHLPD</sequence>
<organism evidence="2 4">
    <name type="scientific">Bacteroides fragilis str. 3998T(B)3</name>
    <dbReference type="NCBI Taxonomy" id="1339316"/>
    <lineage>
        <taxon>Bacteria</taxon>
        <taxon>Pseudomonadati</taxon>
        <taxon>Bacteroidota</taxon>
        <taxon>Bacteroidia</taxon>
        <taxon>Bacteroidales</taxon>
        <taxon>Bacteroidaceae</taxon>
        <taxon>Bacteroides</taxon>
    </lineage>
</organism>
<dbReference type="PATRIC" id="fig|1339316.3.peg.126"/>
<reference evidence="2 4" key="1">
    <citation type="submission" date="2014-02" db="EMBL/GenBank/DDBJ databases">
        <authorList>
            <person name="Sears C."/>
            <person name="Carroll K."/>
            <person name="Sack B.R."/>
            <person name="Qadri F."/>
            <person name="Myers L.L."/>
            <person name="Chung G.-T."/>
            <person name="Escheverria P."/>
            <person name="Fraser C.M."/>
            <person name="Sadzewicz L."/>
            <person name="Shefchek K.A."/>
            <person name="Tallon L."/>
            <person name="Das S.P."/>
            <person name="Daugherty S."/>
            <person name="Mongodin E.F."/>
        </authorList>
    </citation>
    <scope>NUCLEOTIDE SEQUENCE [LARGE SCALE GENOMIC DNA]</scope>
    <source>
        <strain evidence="2">3998T</strain>
        <strain evidence="4">3998T(B)3</strain>
    </source>
</reference>
<gene>
    <name evidence="3" type="ORF">M125_0124</name>
    <name evidence="2" type="ORF">M125_0216</name>
    <name evidence="1" type="ORF">M125_0303</name>
</gene>
<dbReference type="EMBL" id="JGDB01000008">
    <property type="protein sequence ID" value="EXY92984.1"/>
    <property type="molecule type" value="Genomic_DNA"/>
</dbReference>